<dbReference type="Proteomes" id="UP001596135">
    <property type="component" value="Unassembled WGS sequence"/>
</dbReference>
<dbReference type="InterPro" id="IPR014756">
    <property type="entry name" value="Ig_E-set"/>
</dbReference>
<evidence type="ECO:0000256" key="1">
    <source>
        <dbReference type="SAM" id="Phobius"/>
    </source>
</evidence>
<name>A0ABW1LMT0_9ACTN</name>
<feature type="transmembrane region" description="Helical" evidence="1">
    <location>
        <begin position="67"/>
        <end position="84"/>
    </location>
</feature>
<evidence type="ECO:0000313" key="4">
    <source>
        <dbReference type="Proteomes" id="UP001596135"/>
    </source>
</evidence>
<keyword evidence="4" id="KW-1185">Reference proteome</keyword>
<dbReference type="InterPro" id="IPR000572">
    <property type="entry name" value="OxRdtase_Mopterin-bd_dom"/>
</dbReference>
<dbReference type="EMBL" id="JBHSRJ010000005">
    <property type="protein sequence ID" value="MFC6044418.1"/>
    <property type="molecule type" value="Genomic_DNA"/>
</dbReference>
<dbReference type="RefSeq" id="WP_379155827.1">
    <property type="nucleotide sequence ID" value="NZ_JBHSRJ010000005.1"/>
</dbReference>
<gene>
    <name evidence="3" type="ORF">ACFPYL_15110</name>
</gene>
<feature type="transmembrane region" description="Helical" evidence="1">
    <location>
        <begin position="91"/>
        <end position="111"/>
    </location>
</feature>
<evidence type="ECO:0000259" key="2">
    <source>
        <dbReference type="Pfam" id="PF00174"/>
    </source>
</evidence>
<dbReference type="Pfam" id="PF00174">
    <property type="entry name" value="Oxidored_molyb"/>
    <property type="match status" value="1"/>
</dbReference>
<sequence length="523" mass="56055">MRSFRGSWSAAGLVAGFAGLAASYFVAMVLTTRDSPVAAVAELVTRLTPGPLVERAIRILGHHDKQFLLLMILVITGLLFAWAGRLARRSWWAPAIVFAVLGVVGGTAVSLQRGSGAIDILPIAVGFATWLVCLSLLTDPLRRHERALAEGPDPEAAPEAPHPADHTRRTFLIRAGIIVASTTVVGTVGRVVGRGRRHVEEARRLLRLPGVTEPQLPDGVRVGLDGVTPWATPAGDFYRIDTAFVVPTIEPSDWQLRIHGMVDREVVLTYQQLIDRQVTEGWITLNCVSNPVGGDLIGNAWWSGVRIADLLELAGVQPGADAVLQTSDDGWTCGTPLEALTDDRNAMLAIAMNGRPLPIDHGFPVRTIVPGLYGYVSACKWVVEMKVTRFADISAYWTDRGWGERGPVKMASRIDVPEDGGDIPASGGRVGGVAWSQHTGISAVEVAVDGGAWQRAEIGGVPNVDTWVQWAATIDSEPGHHRLAVRAIDRNGVVQTSTVQDVLPDGATGHDMISFNAQEATDG</sequence>
<feature type="transmembrane region" description="Helical" evidence="1">
    <location>
        <begin position="117"/>
        <end position="137"/>
    </location>
</feature>
<keyword evidence="1" id="KW-0472">Membrane</keyword>
<keyword evidence="1" id="KW-1133">Transmembrane helix</keyword>
<proteinExistence type="predicted"/>
<keyword evidence="1" id="KW-0812">Transmembrane</keyword>
<reference evidence="4" key="1">
    <citation type="journal article" date="2019" name="Int. J. Syst. Evol. Microbiol.">
        <title>The Global Catalogue of Microorganisms (GCM) 10K type strain sequencing project: providing services to taxonomists for standard genome sequencing and annotation.</title>
        <authorList>
            <consortium name="The Broad Institute Genomics Platform"/>
            <consortium name="The Broad Institute Genome Sequencing Center for Infectious Disease"/>
            <person name="Wu L."/>
            <person name="Ma J."/>
        </authorList>
    </citation>
    <scope>NUCLEOTIDE SEQUENCE [LARGE SCALE GENOMIC DNA]</scope>
    <source>
        <strain evidence="4">CCUG 54522</strain>
    </source>
</reference>
<protein>
    <submittedName>
        <fullName evidence="3">Molybdopterin-dependent oxidoreductase</fullName>
    </submittedName>
</protein>
<dbReference type="SUPFAM" id="SSF56524">
    <property type="entry name" value="Oxidoreductase molybdopterin-binding domain"/>
    <property type="match status" value="1"/>
</dbReference>
<organism evidence="3 4">
    <name type="scientific">Nocardioides hankookensis</name>
    <dbReference type="NCBI Taxonomy" id="443157"/>
    <lineage>
        <taxon>Bacteria</taxon>
        <taxon>Bacillati</taxon>
        <taxon>Actinomycetota</taxon>
        <taxon>Actinomycetes</taxon>
        <taxon>Propionibacteriales</taxon>
        <taxon>Nocardioidaceae</taxon>
        <taxon>Nocardioides</taxon>
    </lineage>
</organism>
<dbReference type="PANTHER" id="PTHR19372:SF7">
    <property type="entry name" value="SULFITE OXIDASE, MITOCHONDRIAL"/>
    <property type="match status" value="1"/>
</dbReference>
<dbReference type="Gene3D" id="2.60.40.650">
    <property type="match status" value="1"/>
</dbReference>
<dbReference type="InterPro" id="IPR036374">
    <property type="entry name" value="OxRdtase_Mopterin-bd_sf"/>
</dbReference>
<feature type="domain" description="Oxidoreductase molybdopterin-binding" evidence="2">
    <location>
        <begin position="245"/>
        <end position="391"/>
    </location>
</feature>
<comment type="caution">
    <text evidence="3">The sequence shown here is derived from an EMBL/GenBank/DDBJ whole genome shotgun (WGS) entry which is preliminary data.</text>
</comment>
<dbReference type="SUPFAM" id="SSF81296">
    <property type="entry name" value="E set domains"/>
    <property type="match status" value="1"/>
</dbReference>
<dbReference type="PANTHER" id="PTHR19372">
    <property type="entry name" value="SULFITE REDUCTASE"/>
    <property type="match status" value="1"/>
</dbReference>
<dbReference type="Gene3D" id="3.90.420.10">
    <property type="entry name" value="Oxidoreductase, molybdopterin-binding domain"/>
    <property type="match status" value="1"/>
</dbReference>
<evidence type="ECO:0000313" key="3">
    <source>
        <dbReference type="EMBL" id="MFC6044418.1"/>
    </source>
</evidence>
<accession>A0ABW1LMT0</accession>